<dbReference type="CDD" id="cd00854">
    <property type="entry name" value="NagA"/>
    <property type="match status" value="1"/>
</dbReference>
<dbReference type="GO" id="GO:0046872">
    <property type="term" value="F:metal ion binding"/>
    <property type="evidence" value="ECO:0007669"/>
    <property type="project" value="UniProtKB-KW"/>
</dbReference>
<feature type="binding site" evidence="7">
    <location>
        <position position="204"/>
    </location>
    <ligand>
        <name>Zn(2+)</name>
        <dbReference type="ChEBI" id="CHEBI:29105"/>
    </ligand>
</feature>
<comment type="similarity">
    <text evidence="1 5">Belongs to the metallo-dependent hydrolases superfamily. NagA family.</text>
</comment>
<keyword evidence="2 7" id="KW-0479">Metal-binding</keyword>
<reference evidence="9" key="1">
    <citation type="journal article" date="2021" name="PeerJ">
        <title>Extensive microbial diversity within the chicken gut microbiome revealed by metagenomics and culture.</title>
        <authorList>
            <person name="Gilroy R."/>
            <person name="Ravi A."/>
            <person name="Getino M."/>
            <person name="Pursley I."/>
            <person name="Horton D.L."/>
            <person name="Alikhan N.F."/>
            <person name="Baker D."/>
            <person name="Gharbi K."/>
            <person name="Hall N."/>
            <person name="Watson M."/>
            <person name="Adriaenssens E.M."/>
            <person name="Foster-Nyarko E."/>
            <person name="Jarju S."/>
            <person name="Secka A."/>
            <person name="Antonio M."/>
            <person name="Oren A."/>
            <person name="Chaudhuri R.R."/>
            <person name="La Ragione R."/>
            <person name="Hildebrand F."/>
            <person name="Pallen M.J."/>
        </authorList>
    </citation>
    <scope>NUCLEOTIDE SEQUENCE</scope>
    <source>
        <strain evidence="9">CHK195-6426</strain>
    </source>
</reference>
<dbReference type="Pfam" id="PF01979">
    <property type="entry name" value="Amidohydro_1"/>
    <property type="match status" value="1"/>
</dbReference>
<evidence type="ECO:0000256" key="3">
    <source>
        <dbReference type="ARBA" id="ARBA00022801"/>
    </source>
</evidence>
<dbReference type="InterPro" id="IPR003764">
    <property type="entry name" value="GlcNAc_6-P_deAcase"/>
</dbReference>
<dbReference type="SUPFAM" id="SSF51556">
    <property type="entry name" value="Metallo-dependent hydrolases"/>
    <property type="match status" value="1"/>
</dbReference>
<dbReference type="PIRSF" id="PIRSF038994">
    <property type="entry name" value="NagA"/>
    <property type="match status" value="1"/>
</dbReference>
<evidence type="ECO:0000256" key="4">
    <source>
        <dbReference type="ARBA" id="ARBA00023277"/>
    </source>
</evidence>
<keyword evidence="4 5" id="KW-0119">Carbohydrate metabolism</keyword>
<dbReference type="SUPFAM" id="SSF51338">
    <property type="entry name" value="Composite domain of metallo-dependent hydrolases"/>
    <property type="match status" value="1"/>
</dbReference>
<evidence type="ECO:0000256" key="6">
    <source>
        <dbReference type="PIRSR" id="PIRSR038994-1"/>
    </source>
</evidence>
<dbReference type="InterPro" id="IPR006680">
    <property type="entry name" value="Amidohydro-rel"/>
</dbReference>
<feature type="binding site" evidence="7">
    <location>
        <position position="225"/>
    </location>
    <ligand>
        <name>Zn(2+)</name>
        <dbReference type="ChEBI" id="CHEBI:29105"/>
    </ligand>
</feature>
<dbReference type="NCBIfam" id="TIGR00221">
    <property type="entry name" value="nagA"/>
    <property type="match status" value="1"/>
</dbReference>
<dbReference type="EC" id="3.5.1.25" evidence="9"/>
<dbReference type="EMBL" id="DXGH01000027">
    <property type="protein sequence ID" value="HIW80794.1"/>
    <property type="molecule type" value="Genomic_DNA"/>
</dbReference>
<feature type="active site" description="Proton donor/acceptor" evidence="6">
    <location>
        <position position="287"/>
    </location>
</feature>
<feature type="domain" description="Amidohydrolase-related" evidence="8">
    <location>
        <begin position="55"/>
        <end position="397"/>
    </location>
</feature>
<dbReference type="InterPro" id="IPR011059">
    <property type="entry name" value="Metal-dep_hydrolase_composite"/>
</dbReference>
<feature type="binding site" evidence="7">
    <location>
        <position position="138"/>
    </location>
    <ligand>
        <name>Zn(2+)</name>
        <dbReference type="ChEBI" id="CHEBI:29105"/>
    </ligand>
</feature>
<dbReference type="Gene3D" id="3.20.20.140">
    <property type="entry name" value="Metal-dependent hydrolases"/>
    <property type="match status" value="1"/>
</dbReference>
<evidence type="ECO:0000256" key="1">
    <source>
        <dbReference type="ARBA" id="ARBA00010716"/>
    </source>
</evidence>
<dbReference type="GO" id="GO:0008448">
    <property type="term" value="F:N-acetylglucosamine-6-phosphate deacetylase activity"/>
    <property type="evidence" value="ECO:0007669"/>
    <property type="project" value="UniProtKB-EC"/>
</dbReference>
<dbReference type="InterPro" id="IPR032466">
    <property type="entry name" value="Metal_Hydrolase"/>
</dbReference>
<keyword evidence="3 5" id="KW-0378">Hydrolase</keyword>
<gene>
    <name evidence="9" type="primary">nagA</name>
    <name evidence="9" type="ORF">H9742_04560</name>
</gene>
<dbReference type="PANTHER" id="PTHR11113">
    <property type="entry name" value="N-ACETYLGLUCOSAMINE-6-PHOSPHATE DEACETYLASE"/>
    <property type="match status" value="1"/>
</dbReference>
<reference evidence="9" key="2">
    <citation type="submission" date="2021-04" db="EMBL/GenBank/DDBJ databases">
        <authorList>
            <person name="Gilroy R."/>
        </authorList>
    </citation>
    <scope>NUCLEOTIDE SEQUENCE</scope>
    <source>
        <strain evidence="9">CHK195-6426</strain>
    </source>
</reference>
<name>A0A9D1R3W2_9FIRM</name>
<evidence type="ECO:0000313" key="10">
    <source>
        <dbReference type="Proteomes" id="UP000824265"/>
    </source>
</evidence>
<dbReference type="Gene3D" id="2.30.40.10">
    <property type="entry name" value="Urease, subunit C, domain 1"/>
    <property type="match status" value="1"/>
</dbReference>
<comment type="caution">
    <text evidence="9">The sequence shown here is derived from an EMBL/GenBank/DDBJ whole genome shotgun (WGS) entry which is preliminary data.</text>
</comment>
<accession>A0A9D1R3W2</accession>
<dbReference type="Proteomes" id="UP000824265">
    <property type="component" value="Unassembled WGS sequence"/>
</dbReference>
<evidence type="ECO:0000313" key="9">
    <source>
        <dbReference type="EMBL" id="HIW80794.1"/>
    </source>
</evidence>
<evidence type="ECO:0000256" key="5">
    <source>
        <dbReference type="PIRNR" id="PIRNR038994"/>
    </source>
</evidence>
<sequence length="408" mass="44334">MRTVRYINGCIITPWGYVERGTLITRGERIASISDCRETGISLKVDETVDLEGDYLAPGFLDIHVHGGGGGDFMDGTQDSFRKAMKTHLAHGTTGLCPTTLAATMKELEQVFGQSSVMRRLAENPKEGLPGILGVHMEGPYIAESMKGAQDAEFIRDPRDGSFRQILEMAAGELKIWTAAPELPGASAFAAEARRAGVLLSVGHSDARIEEVEQAVRDGYTMATHLYSSMSTIIRENGCRRPGVLEASLLMDALDVEVIADGMHLPASLLQLIVKTKGVEHIILVTDAMRGAGMGPGRYRLGSQKNGQEVISDGEIARLQDGISFAGSVATADRLIRVMNEQARVPLWQAVRMMTYNPARALGEREIGSLETGKYADMVRFAPGVKVKEVYRRGRLVCKAGRKQEAGE</sequence>
<evidence type="ECO:0000259" key="8">
    <source>
        <dbReference type="Pfam" id="PF01979"/>
    </source>
</evidence>
<dbReference type="PANTHER" id="PTHR11113:SF14">
    <property type="entry name" value="N-ACETYLGLUCOSAMINE-6-PHOSPHATE DEACETYLASE"/>
    <property type="match status" value="1"/>
</dbReference>
<evidence type="ECO:0000256" key="2">
    <source>
        <dbReference type="ARBA" id="ARBA00022723"/>
    </source>
</evidence>
<evidence type="ECO:0000256" key="7">
    <source>
        <dbReference type="PIRSR" id="PIRSR038994-3"/>
    </source>
</evidence>
<dbReference type="AlphaFoldDB" id="A0A9D1R3W2"/>
<organism evidence="9 10">
    <name type="scientific">Candidatus Acetatifactor stercoripullorum</name>
    <dbReference type="NCBI Taxonomy" id="2838414"/>
    <lineage>
        <taxon>Bacteria</taxon>
        <taxon>Bacillati</taxon>
        <taxon>Bacillota</taxon>
        <taxon>Clostridia</taxon>
        <taxon>Lachnospirales</taxon>
        <taxon>Lachnospiraceae</taxon>
        <taxon>Acetatifactor</taxon>
    </lineage>
</organism>
<protein>
    <submittedName>
        <fullName evidence="9">N-acetylglucosamine-6-phosphate deacetylase</fullName>
        <ecNumber evidence="9">3.5.1.25</ecNumber>
    </submittedName>
</protein>
<comment type="cofactor">
    <cofactor evidence="7">
        <name>a divalent metal cation</name>
        <dbReference type="ChEBI" id="CHEBI:60240"/>
    </cofactor>
    <text evidence="7">Binds 1 divalent metal cation per subunit.</text>
</comment>
<dbReference type="GO" id="GO:0006046">
    <property type="term" value="P:N-acetylglucosamine catabolic process"/>
    <property type="evidence" value="ECO:0007669"/>
    <property type="project" value="TreeGrafter"/>
</dbReference>
<proteinExistence type="inferred from homology"/>